<accession>A0A450S6F3</accession>
<dbReference type="PANTHER" id="PTHR11780">
    <property type="entry name" value="NADH-UBIQUINONE OXIDOREDUCTASE FLAVOPROTEIN 1 NDUFV1"/>
    <property type="match status" value="1"/>
</dbReference>
<dbReference type="InterPro" id="IPR050837">
    <property type="entry name" value="ComplexI_51kDa_subunit"/>
</dbReference>
<dbReference type="GO" id="GO:0010181">
    <property type="term" value="F:FMN binding"/>
    <property type="evidence" value="ECO:0007669"/>
    <property type="project" value="InterPro"/>
</dbReference>
<dbReference type="GO" id="GO:0003954">
    <property type="term" value="F:NADH dehydrogenase activity"/>
    <property type="evidence" value="ECO:0007669"/>
    <property type="project" value="TreeGrafter"/>
</dbReference>
<keyword evidence="11 14" id="KW-0411">Iron-sulfur</keyword>
<dbReference type="Gene3D" id="6.10.250.1450">
    <property type="match status" value="1"/>
</dbReference>
<evidence type="ECO:0000259" key="15">
    <source>
        <dbReference type="SMART" id="SM00928"/>
    </source>
</evidence>
<comment type="catalytic activity">
    <reaction evidence="13 14">
        <text>a quinone + NADH + 5 H(+)(in) = a quinol + NAD(+) + 4 H(+)(out)</text>
        <dbReference type="Rhea" id="RHEA:57888"/>
        <dbReference type="ChEBI" id="CHEBI:15378"/>
        <dbReference type="ChEBI" id="CHEBI:24646"/>
        <dbReference type="ChEBI" id="CHEBI:57540"/>
        <dbReference type="ChEBI" id="CHEBI:57945"/>
        <dbReference type="ChEBI" id="CHEBI:132124"/>
    </reaction>
</comment>
<feature type="domain" description="NADH-ubiquinone oxidoreductase 51kDa subunit iron-sulphur binding" evidence="15">
    <location>
        <begin position="334"/>
        <end position="379"/>
    </location>
</feature>
<dbReference type="FunFam" id="1.20.1440.230:FF:000001">
    <property type="entry name" value="Mitochondrial NADH dehydrogenase flavoprotein 1"/>
    <property type="match status" value="1"/>
</dbReference>
<dbReference type="InterPro" id="IPR037225">
    <property type="entry name" value="Nuo51_FMN-bd_sf"/>
</dbReference>
<dbReference type="InterPro" id="IPR019554">
    <property type="entry name" value="Soluble_ligand-bd"/>
</dbReference>
<evidence type="ECO:0000313" key="17">
    <source>
        <dbReference type="EMBL" id="VFJ59934.1"/>
    </source>
</evidence>
<evidence type="ECO:0000256" key="4">
    <source>
        <dbReference type="ARBA" id="ARBA00022485"/>
    </source>
</evidence>
<evidence type="ECO:0000256" key="5">
    <source>
        <dbReference type="ARBA" id="ARBA00022630"/>
    </source>
</evidence>
<evidence type="ECO:0000256" key="7">
    <source>
        <dbReference type="ARBA" id="ARBA00022719"/>
    </source>
</evidence>
<dbReference type="Gene3D" id="3.40.50.11540">
    <property type="entry name" value="NADH-ubiquinone oxidoreductase 51kDa subunit"/>
    <property type="match status" value="1"/>
</dbReference>
<gene>
    <name evidence="17" type="ORF">BECKFM1743A_GA0114220_102504</name>
    <name evidence="18" type="ORF">BECKFM1743B_GA0114221_101281</name>
    <name evidence="16" type="ORF">BECKFM1743C_GA0114222_1004510</name>
</gene>
<evidence type="ECO:0000256" key="12">
    <source>
        <dbReference type="ARBA" id="ARBA00023027"/>
    </source>
</evidence>
<dbReference type="FunFam" id="3.10.20.600:FF:000003">
    <property type="entry name" value="NADH-quinone oxidoreductase subunit F"/>
    <property type="match status" value="1"/>
</dbReference>
<dbReference type="Gene3D" id="1.20.1440.230">
    <property type="entry name" value="NADH-ubiquinone oxidoreductase 51kDa subunit, iron-sulphur binding domain"/>
    <property type="match status" value="1"/>
</dbReference>
<dbReference type="PROSITE" id="PS00644">
    <property type="entry name" value="COMPLEX1_51K_1"/>
    <property type="match status" value="1"/>
</dbReference>
<evidence type="ECO:0000313" key="16">
    <source>
        <dbReference type="EMBL" id="VFJ47455.1"/>
    </source>
</evidence>
<dbReference type="GO" id="GO:0045333">
    <property type="term" value="P:cellular respiration"/>
    <property type="evidence" value="ECO:0007669"/>
    <property type="project" value="TreeGrafter"/>
</dbReference>
<dbReference type="SUPFAM" id="SSF142984">
    <property type="entry name" value="Nqo1 middle domain-like"/>
    <property type="match status" value="1"/>
</dbReference>
<dbReference type="GO" id="GO:0051287">
    <property type="term" value="F:NAD binding"/>
    <property type="evidence" value="ECO:0007669"/>
    <property type="project" value="UniProtKB-UniRule"/>
</dbReference>
<reference evidence="16" key="1">
    <citation type="submission" date="2019-02" db="EMBL/GenBank/DDBJ databases">
        <authorList>
            <person name="Gruber-Vodicka R. H."/>
            <person name="Seah K. B. B."/>
        </authorList>
    </citation>
    <scope>NUCLEOTIDE SEQUENCE</scope>
    <source>
        <strain evidence="17">BECK_BZ163</strain>
        <strain evidence="18">BECK_BZ164</strain>
        <strain evidence="16">BECK_BZ165</strain>
    </source>
</reference>
<name>A0A450S6F3_9GAMM</name>
<keyword evidence="6 14" id="KW-0288">FMN</keyword>
<keyword evidence="5 14" id="KW-0285">Flavoprotein</keyword>
<dbReference type="GO" id="GO:0048038">
    <property type="term" value="F:quinone binding"/>
    <property type="evidence" value="ECO:0007669"/>
    <property type="project" value="UniProtKB-KW"/>
</dbReference>
<keyword evidence="12 14" id="KW-0520">NAD</keyword>
<dbReference type="InterPro" id="IPR037207">
    <property type="entry name" value="Nuop51_4Fe4S-bd_sf"/>
</dbReference>
<protein>
    <recommendedName>
        <fullName evidence="14">NADH-quinone oxidoreductase subunit F</fullName>
        <ecNumber evidence="14">7.1.1.-</ecNumber>
    </recommendedName>
</protein>
<dbReference type="SUPFAM" id="SSF140490">
    <property type="entry name" value="Nqo1C-terminal domain-like"/>
    <property type="match status" value="1"/>
</dbReference>
<keyword evidence="8 14" id="KW-0479">Metal-binding</keyword>
<dbReference type="Pfam" id="PF10531">
    <property type="entry name" value="SLBB"/>
    <property type="match status" value="1"/>
</dbReference>
<dbReference type="InterPro" id="IPR019575">
    <property type="entry name" value="Nuop51_4Fe4S-bd"/>
</dbReference>
<proteinExistence type="inferred from homology"/>
<keyword evidence="7 14" id="KW-0874">Quinone</keyword>
<evidence type="ECO:0000313" key="18">
    <source>
        <dbReference type="EMBL" id="VFK10064.1"/>
    </source>
</evidence>
<evidence type="ECO:0000256" key="11">
    <source>
        <dbReference type="ARBA" id="ARBA00023014"/>
    </source>
</evidence>
<dbReference type="Gene3D" id="3.10.20.600">
    <property type="match status" value="1"/>
</dbReference>
<evidence type="ECO:0000256" key="6">
    <source>
        <dbReference type="ARBA" id="ARBA00022643"/>
    </source>
</evidence>
<dbReference type="EC" id="7.1.1.-" evidence="14"/>
<keyword evidence="10 14" id="KW-0408">Iron</keyword>
<dbReference type="Pfam" id="PF10589">
    <property type="entry name" value="NADH_4Fe-4S"/>
    <property type="match status" value="1"/>
</dbReference>
<dbReference type="InterPro" id="IPR011538">
    <property type="entry name" value="Nuo51_FMN-bd"/>
</dbReference>
<dbReference type="SUPFAM" id="SSF142019">
    <property type="entry name" value="Nqo1 FMN-binding domain-like"/>
    <property type="match status" value="1"/>
</dbReference>
<sequence>MANEVCFATRRFSKPWTYQNYQKVGGYTAWRKILEERPLPEDVIDEVKRSGLRGRGGAGFLTGLKWSFMPRHLPGQEPARKYVVCNSDESEPGTCKDRDILRFNPHTVIEGMAIGGYAMGATVGYNYLRGEFMDEPFRRFEQALSEAYKNGLLGKDILGSGVDFDLYAHLGAGAYICGEETALLESLEGKKGMPRYKPPFPANVGLYGRPTTINNTETFASVPSIIRNGADWFMALGVSPSAGGTKLFSVSGHVNRPGNYEVSLGTPFRDLLEMAGGVLDGRKLKAVIPGGSSVPVVHGDVMLETNMDYDSIAQAGSMLGSGAVIVMDETTCMVKVLERLSRFYFAESCGQCTPCREGTGWLYRMVSRIEHGEGRPEDLDKLLSVAKNIEGRTVCALGDAAAWPVQSFVERFREEFQYHIDNGKCMV</sequence>
<evidence type="ECO:0000256" key="1">
    <source>
        <dbReference type="ARBA" id="ARBA00001917"/>
    </source>
</evidence>
<dbReference type="PROSITE" id="PS00645">
    <property type="entry name" value="COMPLEX1_51K_2"/>
    <property type="match status" value="1"/>
</dbReference>
<dbReference type="AlphaFoldDB" id="A0A450S6F3"/>
<dbReference type="NCBIfam" id="NF010120">
    <property type="entry name" value="PRK13596.1"/>
    <property type="match status" value="1"/>
</dbReference>
<dbReference type="GO" id="GO:0008137">
    <property type="term" value="F:NADH dehydrogenase (ubiquinone) activity"/>
    <property type="evidence" value="ECO:0007669"/>
    <property type="project" value="InterPro"/>
</dbReference>
<evidence type="ECO:0000256" key="9">
    <source>
        <dbReference type="ARBA" id="ARBA00022967"/>
    </source>
</evidence>
<organism evidence="16">
    <name type="scientific">Candidatus Kentrum sp. FM</name>
    <dbReference type="NCBI Taxonomy" id="2126340"/>
    <lineage>
        <taxon>Bacteria</taxon>
        <taxon>Pseudomonadati</taxon>
        <taxon>Pseudomonadota</taxon>
        <taxon>Gammaproteobacteria</taxon>
        <taxon>Candidatus Kentrum</taxon>
    </lineage>
</organism>
<keyword evidence="9" id="KW-1278">Translocase</keyword>
<evidence type="ECO:0000256" key="8">
    <source>
        <dbReference type="ARBA" id="ARBA00022723"/>
    </source>
</evidence>
<dbReference type="GO" id="GO:0051539">
    <property type="term" value="F:4 iron, 4 sulfur cluster binding"/>
    <property type="evidence" value="ECO:0007669"/>
    <property type="project" value="UniProtKB-UniRule"/>
</dbReference>
<dbReference type="EMBL" id="CAADFA010000045">
    <property type="protein sequence ID" value="VFJ47455.1"/>
    <property type="molecule type" value="Genomic_DNA"/>
</dbReference>
<dbReference type="InterPro" id="IPR001949">
    <property type="entry name" value="NADH-UbQ_OxRdtase_51kDa_CS"/>
</dbReference>
<dbReference type="GO" id="GO:0046872">
    <property type="term" value="F:metal ion binding"/>
    <property type="evidence" value="ECO:0007669"/>
    <property type="project" value="UniProtKB-KW"/>
</dbReference>
<evidence type="ECO:0000256" key="3">
    <source>
        <dbReference type="ARBA" id="ARBA00007523"/>
    </source>
</evidence>
<evidence type="ECO:0000256" key="13">
    <source>
        <dbReference type="ARBA" id="ARBA00047712"/>
    </source>
</evidence>
<comment type="cofactor">
    <cofactor evidence="1 14">
        <name>FMN</name>
        <dbReference type="ChEBI" id="CHEBI:58210"/>
    </cofactor>
</comment>
<dbReference type="FunFam" id="3.40.50.11540:FF:000001">
    <property type="entry name" value="NADH dehydrogenase [ubiquinone] flavoprotein 1, mitochondrial"/>
    <property type="match status" value="1"/>
</dbReference>
<comment type="cofactor">
    <cofactor evidence="2 14">
        <name>[4Fe-4S] cluster</name>
        <dbReference type="ChEBI" id="CHEBI:49883"/>
    </cofactor>
</comment>
<dbReference type="SMART" id="SM00928">
    <property type="entry name" value="NADH_4Fe-4S"/>
    <property type="match status" value="1"/>
</dbReference>
<evidence type="ECO:0000256" key="2">
    <source>
        <dbReference type="ARBA" id="ARBA00001966"/>
    </source>
</evidence>
<dbReference type="PANTHER" id="PTHR11780:SF10">
    <property type="entry name" value="NADH DEHYDROGENASE [UBIQUINONE] FLAVOPROTEIN 1, MITOCHONDRIAL"/>
    <property type="match status" value="1"/>
</dbReference>
<comment type="similarity">
    <text evidence="3 14">Belongs to the complex I 51 kDa subunit family.</text>
</comment>
<evidence type="ECO:0000256" key="10">
    <source>
        <dbReference type="ARBA" id="ARBA00023004"/>
    </source>
</evidence>
<dbReference type="Pfam" id="PF01512">
    <property type="entry name" value="Complex1_51K"/>
    <property type="match status" value="1"/>
</dbReference>
<comment type="function">
    <text evidence="14">NDH-1 shuttles electrons from NADH, via FMN and iron-sulfur (Fe-S) centers, to quinones in the respiratory chain.</text>
</comment>
<dbReference type="EMBL" id="CAADFL010000128">
    <property type="protein sequence ID" value="VFK10064.1"/>
    <property type="molecule type" value="Genomic_DNA"/>
</dbReference>
<dbReference type="NCBIfam" id="TIGR01959">
    <property type="entry name" value="nuoF_fam"/>
    <property type="match status" value="1"/>
</dbReference>
<dbReference type="EMBL" id="CAADEZ010000250">
    <property type="protein sequence ID" value="VFJ59934.1"/>
    <property type="molecule type" value="Genomic_DNA"/>
</dbReference>
<keyword evidence="4 14" id="KW-0004">4Fe-4S</keyword>
<evidence type="ECO:0000256" key="14">
    <source>
        <dbReference type="RuleBase" id="RU364066"/>
    </source>
</evidence>
<dbReference type="InterPro" id="IPR011537">
    <property type="entry name" value="NADH-UbQ_OxRdtase_suF"/>
</dbReference>